<evidence type="ECO:0000256" key="5">
    <source>
        <dbReference type="SAM" id="MobiDB-lite"/>
    </source>
</evidence>
<feature type="region of interest" description="Disordered" evidence="5">
    <location>
        <begin position="23"/>
        <end position="46"/>
    </location>
</feature>
<dbReference type="Proteomes" id="UP000018144">
    <property type="component" value="Unassembled WGS sequence"/>
</dbReference>
<dbReference type="InterPro" id="IPR036714">
    <property type="entry name" value="SDH_sf"/>
</dbReference>
<accession>U4L471</accession>
<feature type="region of interest" description="Disordered" evidence="5">
    <location>
        <begin position="141"/>
        <end position="248"/>
    </location>
</feature>
<dbReference type="GO" id="GO:0006099">
    <property type="term" value="P:tricarboxylic acid cycle"/>
    <property type="evidence" value="ECO:0007669"/>
    <property type="project" value="TreeGrafter"/>
</dbReference>
<evidence type="ECO:0000256" key="2">
    <source>
        <dbReference type="ARBA" id="ARBA00023128"/>
    </source>
</evidence>
<comment type="function">
    <text evidence="4">Plays an essential role in the assembly of succinate dehydrogenase (SDH), an enzyme complex (also referred to as respiratory complex II) that is a component of both the tricarboxylic acid (TCA) cycle and the mitochondrial electron transport chain, and which couples the oxidation of succinate to fumarate with the reduction of ubiquinone (coenzyme Q) to ubiquinol. Required for flavinylation (covalent attachment of FAD) of the flavoprotein subunit of the SDH catalytic dimer.</text>
</comment>
<evidence type="ECO:0000313" key="7">
    <source>
        <dbReference type="Proteomes" id="UP000018144"/>
    </source>
</evidence>
<dbReference type="Pfam" id="PF03937">
    <property type="entry name" value="Sdh5"/>
    <property type="match status" value="1"/>
</dbReference>
<dbReference type="EMBL" id="HF935630">
    <property type="protein sequence ID" value="CCX11689.1"/>
    <property type="molecule type" value="Genomic_DNA"/>
</dbReference>
<keyword evidence="2 4" id="KW-0496">Mitochondrion</keyword>
<feature type="compositionally biased region" description="Basic and acidic residues" evidence="5">
    <location>
        <begin position="199"/>
        <end position="231"/>
    </location>
</feature>
<evidence type="ECO:0000256" key="4">
    <source>
        <dbReference type="HAMAP-Rule" id="MF_03057"/>
    </source>
</evidence>
<keyword evidence="3 4" id="KW-0143">Chaperone</keyword>
<feature type="compositionally biased region" description="Basic and acidic residues" evidence="5">
    <location>
        <begin position="158"/>
        <end position="177"/>
    </location>
</feature>
<dbReference type="SUPFAM" id="SSF109910">
    <property type="entry name" value="YgfY-like"/>
    <property type="match status" value="1"/>
</dbReference>
<evidence type="ECO:0000256" key="1">
    <source>
        <dbReference type="ARBA" id="ARBA00004305"/>
    </source>
</evidence>
<dbReference type="GO" id="GO:0034553">
    <property type="term" value="P:mitochondrial respiratory chain complex II assembly"/>
    <property type="evidence" value="ECO:0007669"/>
    <property type="project" value="TreeGrafter"/>
</dbReference>
<proteinExistence type="inferred from homology"/>
<sequence>MLPRTLPRLLRARSVALYSSKAAAPKAPAPADGTPTANTSPGLYGSFGDQAPELGVGEIVHGKFRVEPLRRTGEDLRTIRARLLYQSRKRGILETDLLLSTFAHEKLQVMEIEELQEYDRFLDENDWDIYYWATQQAPPTSVEYAEGGSSPPGGASDARVRGAGPDEAKPTVKEEKAAVNAPPAFGGTVPTEWAQTVGRSKEPYRPPPSRWRDSKILKMIRDHVESRKGREAGNGSDVGGLGRMPDFK</sequence>
<reference evidence="6 7" key="1">
    <citation type="journal article" date="2013" name="PLoS Genet.">
        <title>The genome and development-dependent transcriptomes of Pyronema confluens: a window into fungal evolution.</title>
        <authorList>
            <person name="Traeger S."/>
            <person name="Altegoer F."/>
            <person name="Freitag M."/>
            <person name="Gabaldon T."/>
            <person name="Kempken F."/>
            <person name="Kumar A."/>
            <person name="Marcet-Houben M."/>
            <person name="Poggeler S."/>
            <person name="Stajich J.E."/>
            <person name="Nowrousian M."/>
        </authorList>
    </citation>
    <scope>NUCLEOTIDE SEQUENCE [LARGE SCALE GENOMIC DNA]</scope>
    <source>
        <strain evidence="7">CBS 100304</strain>
        <tissue evidence="6">Vegetative mycelium</tissue>
    </source>
</reference>
<dbReference type="FunFam" id="1.10.150.250:FF:000002">
    <property type="entry name" value="Succinate dehydrogenase assembly factor 2, mitochondrial"/>
    <property type="match status" value="1"/>
</dbReference>
<dbReference type="AlphaFoldDB" id="U4L471"/>
<evidence type="ECO:0000313" key="6">
    <source>
        <dbReference type="EMBL" id="CCX11689.1"/>
    </source>
</evidence>
<dbReference type="Gene3D" id="1.10.150.250">
    <property type="entry name" value="Flavinator of succinate dehydrogenase"/>
    <property type="match status" value="1"/>
</dbReference>
<comment type="subcellular location">
    <subcellularLocation>
        <location evidence="1 4">Mitochondrion matrix</location>
    </subcellularLocation>
</comment>
<dbReference type="OrthoDB" id="284292at2759"/>
<dbReference type="OMA" id="AFMPRLE"/>
<dbReference type="PANTHER" id="PTHR12469:SF2">
    <property type="entry name" value="SUCCINATE DEHYDROGENASE ASSEMBLY FACTOR 2, MITOCHONDRIAL"/>
    <property type="match status" value="1"/>
</dbReference>
<gene>
    <name evidence="6" type="ORF">PCON_11283</name>
</gene>
<dbReference type="PANTHER" id="PTHR12469">
    <property type="entry name" value="PROTEIN EMI5 HOMOLOG, MITOCHONDRIAL"/>
    <property type="match status" value="1"/>
</dbReference>
<name>U4L471_PYROM</name>
<dbReference type="HAMAP" id="MF_03057">
    <property type="entry name" value="SDHAF2"/>
    <property type="match status" value="1"/>
</dbReference>
<dbReference type="GO" id="GO:0005759">
    <property type="term" value="C:mitochondrial matrix"/>
    <property type="evidence" value="ECO:0007669"/>
    <property type="project" value="UniProtKB-SubCell"/>
</dbReference>
<dbReference type="InterPro" id="IPR028882">
    <property type="entry name" value="SDHAF2"/>
</dbReference>
<dbReference type="GO" id="GO:0006121">
    <property type="term" value="P:mitochondrial electron transport, succinate to ubiquinone"/>
    <property type="evidence" value="ECO:0007669"/>
    <property type="project" value="UniProtKB-UniRule"/>
</dbReference>
<dbReference type="STRING" id="1076935.U4L471"/>
<organism evidence="6 7">
    <name type="scientific">Pyronema omphalodes (strain CBS 100304)</name>
    <name type="common">Pyronema confluens</name>
    <dbReference type="NCBI Taxonomy" id="1076935"/>
    <lineage>
        <taxon>Eukaryota</taxon>
        <taxon>Fungi</taxon>
        <taxon>Dikarya</taxon>
        <taxon>Ascomycota</taxon>
        <taxon>Pezizomycotina</taxon>
        <taxon>Pezizomycetes</taxon>
        <taxon>Pezizales</taxon>
        <taxon>Pyronemataceae</taxon>
        <taxon>Pyronema</taxon>
    </lineage>
</organism>
<comment type="subunit">
    <text evidence="4">Interacts with the flavoprotein subunit within the SDH catalytic dimer.</text>
</comment>
<comment type="similarity">
    <text evidence="4">Belongs to the SDHAF2 family.</text>
</comment>
<dbReference type="eggNOG" id="KOG3326">
    <property type="taxonomic scope" value="Eukaryota"/>
</dbReference>
<protein>
    <recommendedName>
        <fullName evidence="4">Succinate dehydrogenase assembly factor 2, mitochondrial</fullName>
        <shortName evidence="4">SDH assembly factor 2</shortName>
        <shortName evidence="4">SDHAF2</shortName>
    </recommendedName>
</protein>
<keyword evidence="7" id="KW-1185">Reference proteome</keyword>
<dbReference type="InterPro" id="IPR005631">
    <property type="entry name" value="SDH"/>
</dbReference>
<evidence type="ECO:0000256" key="3">
    <source>
        <dbReference type="ARBA" id="ARBA00023186"/>
    </source>
</evidence>